<dbReference type="Proteomes" id="UP000283383">
    <property type="component" value="Unassembled WGS sequence"/>
</dbReference>
<proteinExistence type="predicted"/>
<sequence length="34" mass="3858">MPSESDPEAADINSSESDDIALIRNRVWKLWALK</sequence>
<reference evidence="1 2" key="1">
    <citation type="journal article" date="2018" name="BMC Genomics">
        <title>Comparative genome analyses reveal sequence features reflecting distinct modes of host-adaptation between dicot and monocot powdery mildew.</title>
        <authorList>
            <person name="Wu Y."/>
            <person name="Ma X."/>
            <person name="Pan Z."/>
            <person name="Kale S.D."/>
            <person name="Song Y."/>
            <person name="King H."/>
            <person name="Zhang Q."/>
            <person name="Presley C."/>
            <person name="Deng X."/>
            <person name="Wei C.I."/>
            <person name="Xiao S."/>
        </authorList>
    </citation>
    <scope>NUCLEOTIDE SEQUENCE [LARGE SCALE GENOMIC DNA]</scope>
    <source>
        <strain evidence="1">UMSG3</strain>
    </source>
</reference>
<organism evidence="1 2">
    <name type="scientific">Golovinomyces cichoracearum</name>
    <dbReference type="NCBI Taxonomy" id="62708"/>
    <lineage>
        <taxon>Eukaryota</taxon>
        <taxon>Fungi</taxon>
        <taxon>Dikarya</taxon>
        <taxon>Ascomycota</taxon>
        <taxon>Pezizomycotina</taxon>
        <taxon>Leotiomycetes</taxon>
        <taxon>Erysiphales</taxon>
        <taxon>Erysiphaceae</taxon>
        <taxon>Golovinomyces</taxon>
    </lineage>
</organism>
<name>A0A420HCN9_9PEZI</name>
<dbReference type="EMBL" id="MCBQ01020362">
    <property type="protein sequence ID" value="RKF55216.1"/>
    <property type="molecule type" value="Genomic_DNA"/>
</dbReference>
<evidence type="ECO:0000313" key="1">
    <source>
        <dbReference type="EMBL" id="RKF55216.1"/>
    </source>
</evidence>
<keyword evidence="2" id="KW-1185">Reference proteome</keyword>
<comment type="caution">
    <text evidence="1">The sequence shown here is derived from an EMBL/GenBank/DDBJ whole genome shotgun (WGS) entry which is preliminary data.</text>
</comment>
<dbReference type="AlphaFoldDB" id="A0A420HCN9"/>
<accession>A0A420HCN9</accession>
<gene>
    <name evidence="1" type="ORF">GcM3_203039</name>
</gene>
<evidence type="ECO:0000313" key="2">
    <source>
        <dbReference type="Proteomes" id="UP000283383"/>
    </source>
</evidence>
<protein>
    <submittedName>
        <fullName evidence="1">Uncharacterized protein</fullName>
    </submittedName>
</protein>